<evidence type="ECO:0000313" key="2">
    <source>
        <dbReference type="EMBL" id="KAJ3649174.1"/>
    </source>
</evidence>
<keyword evidence="3" id="KW-1185">Reference proteome</keyword>
<comment type="caution">
    <text evidence="2">The sequence shown here is derived from an EMBL/GenBank/DDBJ whole genome shotgun (WGS) entry which is preliminary data.</text>
</comment>
<dbReference type="Proteomes" id="UP001168821">
    <property type="component" value="Unassembled WGS sequence"/>
</dbReference>
<keyword evidence="1" id="KW-0732">Signal</keyword>
<dbReference type="EMBL" id="JALNTZ010000006">
    <property type="protein sequence ID" value="KAJ3649174.1"/>
    <property type="molecule type" value="Genomic_DNA"/>
</dbReference>
<gene>
    <name evidence="2" type="ORF">Zmor_020929</name>
</gene>
<organism evidence="2 3">
    <name type="scientific">Zophobas morio</name>
    <dbReference type="NCBI Taxonomy" id="2755281"/>
    <lineage>
        <taxon>Eukaryota</taxon>
        <taxon>Metazoa</taxon>
        <taxon>Ecdysozoa</taxon>
        <taxon>Arthropoda</taxon>
        <taxon>Hexapoda</taxon>
        <taxon>Insecta</taxon>
        <taxon>Pterygota</taxon>
        <taxon>Neoptera</taxon>
        <taxon>Endopterygota</taxon>
        <taxon>Coleoptera</taxon>
        <taxon>Polyphaga</taxon>
        <taxon>Cucujiformia</taxon>
        <taxon>Tenebrionidae</taxon>
        <taxon>Zophobas</taxon>
    </lineage>
</organism>
<evidence type="ECO:0008006" key="4">
    <source>
        <dbReference type="Google" id="ProtNLM"/>
    </source>
</evidence>
<sequence length="119" mass="12974">MRSLIILFMACLLGHKAHAWGGLFNRFSPEMLANMGYGGHGGFIQRTGEGDEGILEEYASEGDEEPCYGKRCTANEHCCPGSVCVDVDGENQINLKKERKSVGLPYDGEEARDVCGKLS</sequence>
<evidence type="ECO:0000313" key="3">
    <source>
        <dbReference type="Proteomes" id="UP001168821"/>
    </source>
</evidence>
<reference evidence="2" key="1">
    <citation type="journal article" date="2023" name="G3 (Bethesda)">
        <title>Whole genome assemblies of Zophobas morio and Tenebrio molitor.</title>
        <authorList>
            <person name="Kaur S."/>
            <person name="Stinson S.A."/>
            <person name="diCenzo G.C."/>
        </authorList>
    </citation>
    <scope>NUCLEOTIDE SEQUENCE</scope>
    <source>
        <strain evidence="2">QUZm001</strain>
    </source>
</reference>
<name>A0AA38I5G3_9CUCU</name>
<protein>
    <recommendedName>
        <fullName evidence="4">ITG-like peptide</fullName>
    </recommendedName>
</protein>
<dbReference type="AlphaFoldDB" id="A0AA38I5G3"/>
<feature type="chain" id="PRO_5041374713" description="ITG-like peptide" evidence="1">
    <location>
        <begin position="20"/>
        <end position="119"/>
    </location>
</feature>
<proteinExistence type="predicted"/>
<accession>A0AA38I5G3</accession>
<evidence type="ECO:0000256" key="1">
    <source>
        <dbReference type="SAM" id="SignalP"/>
    </source>
</evidence>
<feature type="signal peptide" evidence="1">
    <location>
        <begin position="1"/>
        <end position="19"/>
    </location>
</feature>